<reference evidence="2" key="1">
    <citation type="submission" date="2020-07" db="EMBL/GenBank/DDBJ databases">
        <title>Huge and variable diversity of episymbiotic CPR bacteria and DPANN archaea in groundwater ecosystems.</title>
        <authorList>
            <person name="He C.Y."/>
            <person name="Keren R."/>
            <person name="Whittaker M."/>
            <person name="Farag I.F."/>
            <person name="Doudna J."/>
            <person name="Cate J.H.D."/>
            <person name="Banfield J.F."/>
        </authorList>
    </citation>
    <scope>NUCLEOTIDE SEQUENCE</scope>
    <source>
        <strain evidence="2">NC_groundwater_580_Pr5_B-0.1um_64_19</strain>
    </source>
</reference>
<evidence type="ECO:0000313" key="3">
    <source>
        <dbReference type="Proteomes" id="UP000779809"/>
    </source>
</evidence>
<evidence type="ECO:0000256" key="1">
    <source>
        <dbReference type="SAM" id="Phobius"/>
    </source>
</evidence>
<organism evidence="2 3">
    <name type="scientific">Candidatus Korobacter versatilis</name>
    <dbReference type="NCBI Taxonomy" id="658062"/>
    <lineage>
        <taxon>Bacteria</taxon>
        <taxon>Pseudomonadati</taxon>
        <taxon>Acidobacteriota</taxon>
        <taxon>Terriglobia</taxon>
        <taxon>Terriglobales</taxon>
        <taxon>Candidatus Korobacteraceae</taxon>
        <taxon>Candidatus Korobacter</taxon>
    </lineage>
</organism>
<keyword evidence="1" id="KW-0472">Membrane</keyword>
<dbReference type="AlphaFoldDB" id="A0A932A9T3"/>
<sequence>MTKAVSKNMFLAVIGGGYVVAIALMIMAFMAIIGGAAAAENQGQDSGAAQVAMAGGMGMLMLAFACMLVPAVAFFVLIYKAWAAIEDGQARTTPLAAVLLLLIPFFNWYWIFQAIWGWAQDYNKYKARHNVGGEVMSEGMFLAYAICCLVFPPGALVLMFVVVAKMCDGINAIAAAAPQAMAATAR</sequence>
<evidence type="ECO:0008006" key="4">
    <source>
        <dbReference type="Google" id="ProtNLM"/>
    </source>
</evidence>
<name>A0A932A9T3_9BACT</name>
<comment type="caution">
    <text evidence="2">The sequence shown here is derived from an EMBL/GenBank/DDBJ whole genome shotgun (WGS) entry which is preliminary data.</text>
</comment>
<dbReference type="EMBL" id="JACPNR010000013">
    <property type="protein sequence ID" value="MBI2679206.1"/>
    <property type="molecule type" value="Genomic_DNA"/>
</dbReference>
<feature type="transmembrane region" description="Helical" evidence="1">
    <location>
        <begin position="59"/>
        <end position="83"/>
    </location>
</feature>
<protein>
    <recommendedName>
        <fullName evidence="4">DUF4234 domain-containing protein</fullName>
    </recommendedName>
</protein>
<keyword evidence="1" id="KW-0812">Transmembrane</keyword>
<feature type="transmembrane region" description="Helical" evidence="1">
    <location>
        <begin position="95"/>
        <end position="119"/>
    </location>
</feature>
<keyword evidence="1" id="KW-1133">Transmembrane helix</keyword>
<proteinExistence type="predicted"/>
<feature type="transmembrane region" description="Helical" evidence="1">
    <location>
        <begin position="12"/>
        <end position="39"/>
    </location>
</feature>
<evidence type="ECO:0000313" key="2">
    <source>
        <dbReference type="EMBL" id="MBI2679206.1"/>
    </source>
</evidence>
<gene>
    <name evidence="2" type="ORF">HYX28_10545</name>
</gene>
<dbReference type="Proteomes" id="UP000779809">
    <property type="component" value="Unassembled WGS sequence"/>
</dbReference>
<feature type="transmembrane region" description="Helical" evidence="1">
    <location>
        <begin position="139"/>
        <end position="163"/>
    </location>
</feature>
<accession>A0A932A9T3</accession>